<feature type="chain" id="PRO_5039138445" evidence="2">
    <location>
        <begin position="27"/>
        <end position="512"/>
    </location>
</feature>
<name>A0A9D2J895_9FIRM</name>
<feature type="compositionally biased region" description="Polar residues" evidence="1">
    <location>
        <begin position="490"/>
        <end position="512"/>
    </location>
</feature>
<sequence length="512" mass="55112">MHFLKHFTMWGLCAVMLGTQPALIYAADTSVQNTDTYSTSASDTEEQTEGDSSEDNSSTESTDSTEDSSESSSDSSEETSSSSETEDTTGSSSSEDSDTTGKAEDTESSEDTEAPASAETSETSTESKKNKDISQHEESSTEDSSSTSSAKKNRKKSEKKASTDIEEEKELKKLDGTIIDEEDSAEKDEDPSAIIPKIYGSSQIVTRDDAEYMGDFVYFNQTDSVWNQNGYQIASAGCGPTSMAVVISSLTKQWVTPVDATVWAYEHGYYSSAGSAHALIPAMSEAYGLNCEGVGTDYASIKKALKKGKPVVALMGPGYFTRRGHFMVLIDIDENDNVTVADVGSRTRSAYKYALSDIISQSKSASAGGPFWVISKPKKKKKAKETVTFTSPQNEYVIHFEENGEEKTITFHLGDKVSYNGAYGLIVKFENRKAYITGENGQPLTMPDGSEAIPLSELRIMKEASPTVHGAMAAIMENETEVEKAGNETAAGNSSKSTAGNQSVSDNNTSSQ</sequence>
<dbReference type="Gene3D" id="3.90.70.10">
    <property type="entry name" value="Cysteine proteinases"/>
    <property type="match status" value="1"/>
</dbReference>
<feature type="compositionally biased region" description="Basic and acidic residues" evidence="1">
    <location>
        <begin position="125"/>
        <end position="139"/>
    </location>
</feature>
<dbReference type="EMBL" id="DXBR01000117">
    <property type="protein sequence ID" value="HIZ40805.1"/>
    <property type="molecule type" value="Genomic_DNA"/>
</dbReference>
<evidence type="ECO:0000259" key="3">
    <source>
        <dbReference type="Pfam" id="PF13529"/>
    </source>
</evidence>
<organism evidence="4 5">
    <name type="scientific">Candidatus Anaerobutyricum stercoris</name>
    <dbReference type="NCBI Taxonomy" id="2838457"/>
    <lineage>
        <taxon>Bacteria</taxon>
        <taxon>Bacillati</taxon>
        <taxon>Bacillota</taxon>
        <taxon>Clostridia</taxon>
        <taxon>Lachnospirales</taxon>
        <taxon>Lachnospiraceae</taxon>
        <taxon>Anaerobutyricum</taxon>
    </lineage>
</organism>
<keyword evidence="2" id="KW-0732">Signal</keyword>
<feature type="domain" description="Peptidase C39-like" evidence="3">
    <location>
        <begin position="215"/>
        <end position="342"/>
    </location>
</feature>
<evidence type="ECO:0000256" key="2">
    <source>
        <dbReference type="SAM" id="SignalP"/>
    </source>
</evidence>
<feature type="signal peptide" evidence="2">
    <location>
        <begin position="1"/>
        <end position="26"/>
    </location>
</feature>
<feature type="compositionally biased region" description="Basic and acidic residues" evidence="1">
    <location>
        <begin position="159"/>
        <end position="175"/>
    </location>
</feature>
<feature type="region of interest" description="Disordered" evidence="1">
    <location>
        <begin position="475"/>
        <end position="512"/>
    </location>
</feature>
<feature type="region of interest" description="Disordered" evidence="1">
    <location>
        <begin position="35"/>
        <end position="193"/>
    </location>
</feature>
<protein>
    <submittedName>
        <fullName evidence="4">C39 family peptidase</fullName>
    </submittedName>
</protein>
<feature type="compositionally biased region" description="Acidic residues" evidence="1">
    <location>
        <begin position="43"/>
        <end position="54"/>
    </location>
</feature>
<proteinExistence type="predicted"/>
<accession>A0A9D2J895</accession>
<gene>
    <name evidence="4" type="ORF">H9968_12975</name>
</gene>
<reference evidence="4" key="1">
    <citation type="journal article" date="2021" name="PeerJ">
        <title>Extensive microbial diversity within the chicken gut microbiome revealed by metagenomics and culture.</title>
        <authorList>
            <person name="Gilroy R."/>
            <person name="Ravi A."/>
            <person name="Getino M."/>
            <person name="Pursley I."/>
            <person name="Horton D.L."/>
            <person name="Alikhan N.F."/>
            <person name="Baker D."/>
            <person name="Gharbi K."/>
            <person name="Hall N."/>
            <person name="Watson M."/>
            <person name="Adriaenssens E.M."/>
            <person name="Foster-Nyarko E."/>
            <person name="Jarju S."/>
            <person name="Secka A."/>
            <person name="Antonio M."/>
            <person name="Oren A."/>
            <person name="Chaudhuri R.R."/>
            <person name="La Ragione R."/>
            <person name="Hildebrand F."/>
            <person name="Pallen M.J."/>
        </authorList>
    </citation>
    <scope>NUCLEOTIDE SEQUENCE</scope>
    <source>
        <strain evidence="4">CHK179-28034</strain>
    </source>
</reference>
<dbReference type="Pfam" id="PF13529">
    <property type="entry name" value="Peptidase_C39_2"/>
    <property type="match status" value="1"/>
</dbReference>
<feature type="compositionally biased region" description="Acidic residues" evidence="1">
    <location>
        <begin position="178"/>
        <end position="191"/>
    </location>
</feature>
<reference evidence="4" key="2">
    <citation type="submission" date="2021-04" db="EMBL/GenBank/DDBJ databases">
        <authorList>
            <person name="Gilroy R."/>
        </authorList>
    </citation>
    <scope>NUCLEOTIDE SEQUENCE</scope>
    <source>
        <strain evidence="4">CHK179-28034</strain>
    </source>
</reference>
<dbReference type="AlphaFoldDB" id="A0A9D2J895"/>
<comment type="caution">
    <text evidence="4">The sequence shown here is derived from an EMBL/GenBank/DDBJ whole genome shotgun (WGS) entry which is preliminary data.</text>
</comment>
<evidence type="ECO:0000256" key="1">
    <source>
        <dbReference type="SAM" id="MobiDB-lite"/>
    </source>
</evidence>
<feature type="compositionally biased region" description="Low complexity" evidence="1">
    <location>
        <begin position="114"/>
        <end position="124"/>
    </location>
</feature>
<dbReference type="Proteomes" id="UP000824049">
    <property type="component" value="Unassembled WGS sequence"/>
</dbReference>
<dbReference type="InterPro" id="IPR039564">
    <property type="entry name" value="Peptidase_C39-like"/>
</dbReference>
<evidence type="ECO:0000313" key="4">
    <source>
        <dbReference type="EMBL" id="HIZ40805.1"/>
    </source>
</evidence>
<feature type="compositionally biased region" description="Low complexity" evidence="1">
    <location>
        <begin position="70"/>
        <end position="94"/>
    </location>
</feature>
<evidence type="ECO:0000313" key="5">
    <source>
        <dbReference type="Proteomes" id="UP000824049"/>
    </source>
</evidence>